<gene>
    <name evidence="2" type="ORF">D7S89_25320</name>
</gene>
<feature type="region of interest" description="Disordered" evidence="1">
    <location>
        <begin position="1"/>
        <end position="23"/>
    </location>
</feature>
<protein>
    <recommendedName>
        <fullName evidence="4">TolC family protein</fullName>
    </recommendedName>
</protein>
<feature type="compositionally biased region" description="Polar residues" evidence="1">
    <location>
        <begin position="270"/>
        <end position="282"/>
    </location>
</feature>
<organism evidence="2 3">
    <name type="scientific">Trinickia fusca</name>
    <dbReference type="NCBI Taxonomy" id="2419777"/>
    <lineage>
        <taxon>Bacteria</taxon>
        <taxon>Pseudomonadati</taxon>
        <taxon>Pseudomonadota</taxon>
        <taxon>Betaproteobacteria</taxon>
        <taxon>Burkholderiales</taxon>
        <taxon>Burkholderiaceae</taxon>
        <taxon>Trinickia</taxon>
    </lineage>
</organism>
<sequence>MRTGQGRDHEAAAQQAQALPAKPLGMDDAVQVARLNHRDRQASPAVETTDTQLCVSADTRRAYVEAVAARQAATYAAQVDDSAAAGAELARRMRAAGHFSKLDYAREQAFYAESAAQLARARQTALAAREKLTRAMGLKETDAPYTLPDRLPDLPIDRLQLAPTALDARSEVRESYATYVTNYDIAKHYRDEVVPLHKAISDELLLRYNGMLASVFDLLADSRDQAAAVHDYIEALKNFWLAQTDLQQALGGRLPSPPAADPHPPLAATQDATPASHTSKGD</sequence>
<dbReference type="Gene3D" id="1.20.1600.10">
    <property type="entry name" value="Outer membrane efflux proteins (OEP)"/>
    <property type="match status" value="2"/>
</dbReference>
<proteinExistence type="predicted"/>
<evidence type="ECO:0008006" key="4">
    <source>
        <dbReference type="Google" id="ProtNLM"/>
    </source>
</evidence>
<dbReference type="OrthoDB" id="8554634at2"/>
<keyword evidence="3" id="KW-1185">Reference proteome</keyword>
<dbReference type="AlphaFoldDB" id="A0A494X6K4"/>
<dbReference type="PANTHER" id="PTHR30203:SF24">
    <property type="entry name" value="BLR4935 PROTEIN"/>
    <property type="match status" value="1"/>
</dbReference>
<dbReference type="PANTHER" id="PTHR30203">
    <property type="entry name" value="OUTER MEMBRANE CATION EFFLUX PROTEIN"/>
    <property type="match status" value="1"/>
</dbReference>
<dbReference type="InterPro" id="IPR010131">
    <property type="entry name" value="MdtP/NodT-like"/>
</dbReference>
<evidence type="ECO:0000256" key="1">
    <source>
        <dbReference type="SAM" id="MobiDB-lite"/>
    </source>
</evidence>
<feature type="region of interest" description="Disordered" evidence="1">
    <location>
        <begin position="251"/>
        <end position="282"/>
    </location>
</feature>
<dbReference type="Proteomes" id="UP000280434">
    <property type="component" value="Unassembled WGS sequence"/>
</dbReference>
<dbReference type="SUPFAM" id="SSF56954">
    <property type="entry name" value="Outer membrane efflux proteins (OEP)"/>
    <property type="match status" value="1"/>
</dbReference>
<dbReference type="EMBL" id="RBZV01000018">
    <property type="protein sequence ID" value="RKP43619.1"/>
    <property type="molecule type" value="Genomic_DNA"/>
</dbReference>
<comment type="caution">
    <text evidence="2">The sequence shown here is derived from an EMBL/GenBank/DDBJ whole genome shotgun (WGS) entry which is preliminary data.</text>
</comment>
<evidence type="ECO:0000313" key="2">
    <source>
        <dbReference type="EMBL" id="RKP43619.1"/>
    </source>
</evidence>
<reference evidence="2 3" key="1">
    <citation type="submission" date="2018-10" db="EMBL/GenBank/DDBJ databases">
        <title>Paraburkholderia sp. 7MK8-2, isolated from soil.</title>
        <authorList>
            <person name="Gao Z.-H."/>
            <person name="Qiu L.-H."/>
        </authorList>
    </citation>
    <scope>NUCLEOTIDE SEQUENCE [LARGE SCALE GENOMIC DNA]</scope>
    <source>
        <strain evidence="2 3">7MK8-2</strain>
    </source>
</reference>
<dbReference type="GO" id="GO:0015562">
    <property type="term" value="F:efflux transmembrane transporter activity"/>
    <property type="evidence" value="ECO:0007669"/>
    <property type="project" value="InterPro"/>
</dbReference>
<feature type="compositionally biased region" description="Basic and acidic residues" evidence="1">
    <location>
        <begin position="1"/>
        <end position="11"/>
    </location>
</feature>
<name>A0A494X6K4_9BURK</name>
<evidence type="ECO:0000313" key="3">
    <source>
        <dbReference type="Proteomes" id="UP000280434"/>
    </source>
</evidence>
<accession>A0A494X6K4</accession>
<feature type="compositionally biased region" description="Pro residues" evidence="1">
    <location>
        <begin position="255"/>
        <end position="265"/>
    </location>
</feature>